<evidence type="ECO:0000256" key="3">
    <source>
        <dbReference type="ARBA" id="ARBA00023015"/>
    </source>
</evidence>
<keyword evidence="8" id="KW-0472">Membrane</keyword>
<dbReference type="KEGG" id="tps:THAPSDRAFT_19937"/>
<evidence type="ECO:0000256" key="8">
    <source>
        <dbReference type="SAM" id="Phobius"/>
    </source>
</evidence>
<evidence type="ECO:0000256" key="7">
    <source>
        <dbReference type="RuleBase" id="RU364129"/>
    </source>
</evidence>
<dbReference type="InterPro" id="IPR038089">
    <property type="entry name" value="Med31_sf"/>
</dbReference>
<keyword evidence="8" id="KW-1133">Transmembrane helix</keyword>
<dbReference type="GO" id="GO:0006355">
    <property type="term" value="P:regulation of DNA-templated transcription"/>
    <property type="evidence" value="ECO:0007669"/>
    <property type="project" value="InterPro"/>
</dbReference>
<dbReference type="GO" id="GO:0003712">
    <property type="term" value="F:transcription coregulator activity"/>
    <property type="evidence" value="ECO:0007669"/>
    <property type="project" value="InterPro"/>
</dbReference>
<evidence type="ECO:0000313" key="9">
    <source>
        <dbReference type="EMBL" id="EED88200.1"/>
    </source>
</evidence>
<evidence type="ECO:0000256" key="1">
    <source>
        <dbReference type="ARBA" id="ARBA00004123"/>
    </source>
</evidence>
<dbReference type="AlphaFoldDB" id="B8CE34"/>
<dbReference type="STRING" id="35128.B8CE34"/>
<keyword evidence="6 7" id="KW-0539">Nucleus</keyword>
<dbReference type="InterPro" id="IPR008831">
    <property type="entry name" value="Mediator_Med31"/>
</dbReference>
<keyword evidence="5 7" id="KW-0804">Transcription</keyword>
<comment type="similarity">
    <text evidence="2 7">Belongs to the Mediator complex subunit 31 family.</text>
</comment>
<organism evidence="9 10">
    <name type="scientific">Thalassiosira pseudonana</name>
    <name type="common">Marine diatom</name>
    <name type="synonym">Cyclotella nana</name>
    <dbReference type="NCBI Taxonomy" id="35128"/>
    <lineage>
        <taxon>Eukaryota</taxon>
        <taxon>Sar</taxon>
        <taxon>Stramenopiles</taxon>
        <taxon>Ochrophyta</taxon>
        <taxon>Bacillariophyta</taxon>
        <taxon>Coscinodiscophyceae</taxon>
        <taxon>Thalassiosirophycidae</taxon>
        <taxon>Thalassiosirales</taxon>
        <taxon>Thalassiosiraceae</taxon>
        <taxon>Thalassiosira</taxon>
    </lineage>
</organism>
<dbReference type="EMBL" id="CM000651">
    <property type="protein sequence ID" value="EED88200.1"/>
    <property type="molecule type" value="Genomic_DNA"/>
</dbReference>
<feature type="non-terminal residue" evidence="9">
    <location>
        <position position="66"/>
    </location>
</feature>
<dbReference type="RefSeq" id="XP_002294366.1">
    <property type="nucleotide sequence ID" value="XM_002294330.1"/>
</dbReference>
<reference evidence="9 10" key="1">
    <citation type="journal article" date="2004" name="Science">
        <title>The genome of the diatom Thalassiosira pseudonana: ecology, evolution, and metabolism.</title>
        <authorList>
            <person name="Armbrust E.V."/>
            <person name="Berges J.A."/>
            <person name="Bowler C."/>
            <person name="Green B.R."/>
            <person name="Martinez D."/>
            <person name="Putnam N.H."/>
            <person name="Zhou S."/>
            <person name="Allen A.E."/>
            <person name="Apt K.E."/>
            <person name="Bechner M."/>
            <person name="Brzezinski M.A."/>
            <person name="Chaal B.K."/>
            <person name="Chiovitti A."/>
            <person name="Davis A.K."/>
            <person name="Demarest M.S."/>
            <person name="Detter J.C."/>
            <person name="Glavina T."/>
            <person name="Goodstein D."/>
            <person name="Hadi M.Z."/>
            <person name="Hellsten U."/>
            <person name="Hildebrand M."/>
            <person name="Jenkins B.D."/>
            <person name="Jurka J."/>
            <person name="Kapitonov V.V."/>
            <person name="Kroger N."/>
            <person name="Lau W.W."/>
            <person name="Lane T.W."/>
            <person name="Larimer F.W."/>
            <person name="Lippmeier J.C."/>
            <person name="Lucas S."/>
            <person name="Medina M."/>
            <person name="Montsant A."/>
            <person name="Obornik M."/>
            <person name="Parker M.S."/>
            <person name="Palenik B."/>
            <person name="Pazour G.J."/>
            <person name="Richardson P.M."/>
            <person name="Rynearson T.A."/>
            <person name="Saito M.A."/>
            <person name="Schwartz D.C."/>
            <person name="Thamatrakoln K."/>
            <person name="Valentin K."/>
            <person name="Vardi A."/>
            <person name="Wilkerson F.P."/>
            <person name="Rokhsar D.S."/>
        </authorList>
    </citation>
    <scope>NUCLEOTIDE SEQUENCE [LARGE SCALE GENOMIC DNA]</scope>
    <source>
        <strain evidence="9 10">CCMP1335</strain>
    </source>
</reference>
<evidence type="ECO:0000256" key="4">
    <source>
        <dbReference type="ARBA" id="ARBA00023159"/>
    </source>
</evidence>
<proteinExistence type="inferred from homology"/>
<reference evidence="9 10" key="2">
    <citation type="journal article" date="2008" name="Nature">
        <title>The Phaeodactylum genome reveals the evolutionary history of diatom genomes.</title>
        <authorList>
            <person name="Bowler C."/>
            <person name="Allen A.E."/>
            <person name="Badger J.H."/>
            <person name="Grimwood J."/>
            <person name="Jabbari K."/>
            <person name="Kuo A."/>
            <person name="Maheswari U."/>
            <person name="Martens C."/>
            <person name="Maumus F."/>
            <person name="Otillar R.P."/>
            <person name="Rayko E."/>
            <person name="Salamov A."/>
            <person name="Vandepoele K."/>
            <person name="Beszteri B."/>
            <person name="Gruber A."/>
            <person name="Heijde M."/>
            <person name="Katinka M."/>
            <person name="Mock T."/>
            <person name="Valentin K."/>
            <person name="Verret F."/>
            <person name="Berges J.A."/>
            <person name="Brownlee C."/>
            <person name="Cadoret J.P."/>
            <person name="Chiovitti A."/>
            <person name="Choi C.J."/>
            <person name="Coesel S."/>
            <person name="De Martino A."/>
            <person name="Detter J.C."/>
            <person name="Durkin C."/>
            <person name="Falciatore A."/>
            <person name="Fournet J."/>
            <person name="Haruta M."/>
            <person name="Huysman M.J."/>
            <person name="Jenkins B.D."/>
            <person name="Jiroutova K."/>
            <person name="Jorgensen R.E."/>
            <person name="Joubert Y."/>
            <person name="Kaplan A."/>
            <person name="Kroger N."/>
            <person name="Kroth P.G."/>
            <person name="La Roche J."/>
            <person name="Lindquist E."/>
            <person name="Lommer M."/>
            <person name="Martin-Jezequel V."/>
            <person name="Lopez P.J."/>
            <person name="Lucas S."/>
            <person name="Mangogna M."/>
            <person name="McGinnis K."/>
            <person name="Medlin L.K."/>
            <person name="Montsant A."/>
            <person name="Oudot-Le Secq M.P."/>
            <person name="Napoli C."/>
            <person name="Obornik M."/>
            <person name="Parker M.S."/>
            <person name="Petit J.L."/>
            <person name="Porcel B.M."/>
            <person name="Poulsen N."/>
            <person name="Robison M."/>
            <person name="Rychlewski L."/>
            <person name="Rynearson T.A."/>
            <person name="Schmutz J."/>
            <person name="Shapiro H."/>
            <person name="Siaut M."/>
            <person name="Stanley M."/>
            <person name="Sussman M.R."/>
            <person name="Taylor A.R."/>
            <person name="Vardi A."/>
            <person name="von Dassow P."/>
            <person name="Vyverman W."/>
            <person name="Willis A."/>
            <person name="Wyrwicz L.S."/>
            <person name="Rokhsar D.S."/>
            <person name="Weissenbach J."/>
            <person name="Armbrust E.V."/>
            <person name="Green B.R."/>
            <person name="Van de Peer Y."/>
            <person name="Grigoriev I.V."/>
        </authorList>
    </citation>
    <scope>NUCLEOTIDE SEQUENCE [LARGE SCALE GENOMIC DNA]</scope>
    <source>
        <strain evidence="9 10">CCMP1335</strain>
    </source>
</reference>
<comment type="subcellular location">
    <subcellularLocation>
        <location evidence="1 7">Nucleus</location>
    </subcellularLocation>
</comment>
<protein>
    <recommendedName>
        <fullName evidence="7">Mediator of RNA polymerase II transcription subunit 31</fullName>
    </recommendedName>
</protein>
<feature type="non-terminal residue" evidence="9">
    <location>
        <position position="1"/>
    </location>
</feature>
<keyword evidence="8" id="KW-0812">Transmembrane</keyword>
<sequence>PTTSISQKLEFIQCLASPAYLHYLATSGILYQSTFLDFLRYLRYWKRPEYAKYLSYPHCLYFLDLL</sequence>
<evidence type="ECO:0000256" key="5">
    <source>
        <dbReference type="ARBA" id="ARBA00023163"/>
    </source>
</evidence>
<evidence type="ECO:0000313" key="10">
    <source>
        <dbReference type="Proteomes" id="UP000001449"/>
    </source>
</evidence>
<dbReference type="InParanoid" id="B8CE34"/>
<feature type="transmembrane region" description="Helical" evidence="8">
    <location>
        <begin position="20"/>
        <end position="39"/>
    </location>
</feature>
<gene>
    <name evidence="9" type="ORF">THAPSDRAFT_19937</name>
</gene>
<dbReference type="GO" id="GO:0016592">
    <property type="term" value="C:mediator complex"/>
    <property type="evidence" value="ECO:0007669"/>
    <property type="project" value="InterPro"/>
</dbReference>
<keyword evidence="4 7" id="KW-0010">Activator</keyword>
<dbReference type="GeneID" id="7453149"/>
<evidence type="ECO:0000256" key="6">
    <source>
        <dbReference type="ARBA" id="ARBA00023242"/>
    </source>
</evidence>
<name>B8CE34_THAPS</name>
<dbReference type="PaxDb" id="35128-Thaps19937"/>
<dbReference type="Pfam" id="PF05669">
    <property type="entry name" value="Med31"/>
    <property type="match status" value="1"/>
</dbReference>
<evidence type="ECO:0000256" key="2">
    <source>
        <dbReference type="ARBA" id="ARBA00006378"/>
    </source>
</evidence>
<dbReference type="PANTHER" id="PTHR13186">
    <property type="entry name" value="MEDIATOR OF RNA POLYMERASE II TRANSCRIPTION SUBUNIT 31"/>
    <property type="match status" value="1"/>
</dbReference>
<comment type="subunit">
    <text evidence="7">Component of the Mediator complex.</text>
</comment>
<accession>B8CE34</accession>
<keyword evidence="3 7" id="KW-0805">Transcription regulation</keyword>
<comment type="function">
    <text evidence="7">Component of the Mediator complex, a coactivator involved in the regulated transcription of nearly all RNA polymerase II-dependent genes. Mediator functions as a bridge to convey information from gene-specific regulatory proteins to the basal RNA polymerase II transcription machinery. Mediator is recruited to promoters by direct interactions with regulatory proteins and serves as a scaffold for the assembly of a functional preinitiation complex with RNA polymerase II and the general transcription factors.</text>
</comment>
<dbReference type="Gene3D" id="1.10.10.1340">
    <property type="entry name" value="Mediator of RNA polymerase II, submodule Med31 (Soh1)"/>
    <property type="match status" value="1"/>
</dbReference>
<keyword evidence="10" id="KW-1185">Reference proteome</keyword>
<dbReference type="eggNOG" id="KOG4086">
    <property type="taxonomic scope" value="Eukaryota"/>
</dbReference>
<dbReference type="Proteomes" id="UP000001449">
    <property type="component" value="Chromosome 17"/>
</dbReference>
<dbReference type="HOGENOM" id="CLU_071681_5_2_1"/>